<dbReference type="OMA" id="KCIICRA"/>
<dbReference type="EnsemblPlants" id="OPUNC03G09470.1">
    <property type="protein sequence ID" value="OPUNC03G09470.1"/>
    <property type="gene ID" value="OPUNC03G09470"/>
</dbReference>
<keyword evidence="2" id="KW-1185">Reference proteome</keyword>
<protein>
    <submittedName>
        <fullName evidence="1">Uncharacterized protein</fullName>
    </submittedName>
</protein>
<evidence type="ECO:0000313" key="1">
    <source>
        <dbReference type="EnsemblPlants" id="OPUNC03G09470.1"/>
    </source>
</evidence>
<dbReference type="Proteomes" id="UP000026962">
    <property type="component" value="Chromosome 3"/>
</dbReference>
<dbReference type="Gramene" id="OPUNC03G09470.1">
    <property type="protein sequence ID" value="OPUNC03G09470.1"/>
    <property type="gene ID" value="OPUNC03G09470"/>
</dbReference>
<dbReference type="AlphaFoldDB" id="A0A0E0KB17"/>
<sequence>MRQRDSADLLQSEKRNFSRNNKVIFSENSHPQEVLAPRMLALHQLLEVKLKTIVTRHAPCDAEVNLNRLAKAMGFRSKKERIANLACLAHGREVSSLSVKKEFRHFSILMVHCFDINLCNVVQMDKERKDKCIICRA</sequence>
<name>A0A0E0KB17_ORYPU</name>
<proteinExistence type="predicted"/>
<organism evidence="1">
    <name type="scientific">Oryza punctata</name>
    <name type="common">Red rice</name>
    <dbReference type="NCBI Taxonomy" id="4537"/>
    <lineage>
        <taxon>Eukaryota</taxon>
        <taxon>Viridiplantae</taxon>
        <taxon>Streptophyta</taxon>
        <taxon>Embryophyta</taxon>
        <taxon>Tracheophyta</taxon>
        <taxon>Spermatophyta</taxon>
        <taxon>Magnoliopsida</taxon>
        <taxon>Liliopsida</taxon>
        <taxon>Poales</taxon>
        <taxon>Poaceae</taxon>
        <taxon>BOP clade</taxon>
        <taxon>Oryzoideae</taxon>
        <taxon>Oryzeae</taxon>
        <taxon>Oryzinae</taxon>
        <taxon>Oryza</taxon>
    </lineage>
</organism>
<evidence type="ECO:0000313" key="2">
    <source>
        <dbReference type="Proteomes" id="UP000026962"/>
    </source>
</evidence>
<reference evidence="1" key="2">
    <citation type="submission" date="2018-05" db="EMBL/GenBank/DDBJ databases">
        <title>OpunRS2 (Oryza punctata Reference Sequence Version 2).</title>
        <authorList>
            <person name="Zhang J."/>
            <person name="Kudrna D."/>
            <person name="Lee S."/>
            <person name="Talag J."/>
            <person name="Welchert J."/>
            <person name="Wing R.A."/>
        </authorList>
    </citation>
    <scope>NUCLEOTIDE SEQUENCE [LARGE SCALE GENOMIC DNA]</scope>
</reference>
<accession>A0A0E0KB17</accession>
<dbReference type="HOGENOM" id="CLU_1868445_0_0_1"/>
<reference evidence="1" key="1">
    <citation type="submission" date="2015-04" db="UniProtKB">
        <authorList>
            <consortium name="EnsemblPlants"/>
        </authorList>
    </citation>
    <scope>IDENTIFICATION</scope>
</reference>